<dbReference type="PANTHER" id="PTHR36346:SF2">
    <property type="entry name" value="EXPRESSED PROTEIN"/>
    <property type="match status" value="1"/>
</dbReference>
<dbReference type="EMBL" id="LR746270">
    <property type="protein sequence ID" value="CAA7399488.1"/>
    <property type="molecule type" value="Genomic_DNA"/>
</dbReference>
<protein>
    <submittedName>
        <fullName evidence="2">Uncharacterized protein</fullName>
    </submittedName>
</protein>
<gene>
    <name evidence="2" type="ORF">SI8410_07010158</name>
</gene>
<evidence type="ECO:0000313" key="2">
    <source>
        <dbReference type="EMBL" id="CAA7399488.1"/>
    </source>
</evidence>
<sequence>MSTLMDTWASGVSKLREKCWPGTAEDEGRRRQPQQQQQQQEALKQKPLRRSTLSEVTVGLLMDRFSPC</sequence>
<reference evidence="2" key="1">
    <citation type="submission" date="2020-02" db="EMBL/GenBank/DDBJ databases">
        <authorList>
            <person name="Scholz U."/>
            <person name="Mascher M."/>
            <person name="Fiebig A."/>
        </authorList>
    </citation>
    <scope>NUCLEOTIDE SEQUENCE</scope>
</reference>
<proteinExistence type="predicted"/>
<organism evidence="2 3">
    <name type="scientific">Spirodela intermedia</name>
    <name type="common">Intermediate duckweed</name>
    <dbReference type="NCBI Taxonomy" id="51605"/>
    <lineage>
        <taxon>Eukaryota</taxon>
        <taxon>Viridiplantae</taxon>
        <taxon>Streptophyta</taxon>
        <taxon>Embryophyta</taxon>
        <taxon>Tracheophyta</taxon>
        <taxon>Spermatophyta</taxon>
        <taxon>Magnoliopsida</taxon>
        <taxon>Liliopsida</taxon>
        <taxon>Araceae</taxon>
        <taxon>Lemnoideae</taxon>
        <taxon>Spirodela</taxon>
    </lineage>
</organism>
<dbReference type="PANTHER" id="PTHR36346">
    <property type="entry name" value="EXPRESSED PROTEIN"/>
    <property type="match status" value="1"/>
</dbReference>
<accession>A0A7I8KQX4</accession>
<dbReference type="Proteomes" id="UP000663760">
    <property type="component" value="Chromosome 7"/>
</dbReference>
<feature type="region of interest" description="Disordered" evidence="1">
    <location>
        <begin position="22"/>
        <end position="48"/>
    </location>
</feature>
<dbReference type="AlphaFoldDB" id="A0A7I8KQX4"/>
<evidence type="ECO:0000313" key="3">
    <source>
        <dbReference type="Proteomes" id="UP000663760"/>
    </source>
</evidence>
<name>A0A7I8KQX4_SPIIN</name>
<keyword evidence="3" id="KW-1185">Reference proteome</keyword>
<evidence type="ECO:0000256" key="1">
    <source>
        <dbReference type="SAM" id="MobiDB-lite"/>
    </source>
</evidence>